<dbReference type="EMBL" id="CAJVQB010095488">
    <property type="protein sequence ID" value="CAG8849271.1"/>
    <property type="molecule type" value="Genomic_DNA"/>
</dbReference>
<accession>A0ABN7X6H6</accession>
<evidence type="ECO:0000313" key="1">
    <source>
        <dbReference type="EMBL" id="CAG8849271.1"/>
    </source>
</evidence>
<sequence>STLRRLYLPHVFEKHQNDLKLIFNNKPVSIIMDETTDSCAR</sequence>
<proteinExistence type="predicted"/>
<comment type="caution">
    <text evidence="1">The sequence shown here is derived from an EMBL/GenBank/DDBJ whole genome shotgun (WGS) entry which is preliminary data.</text>
</comment>
<organism evidence="1 2">
    <name type="scientific">Gigaspora margarita</name>
    <dbReference type="NCBI Taxonomy" id="4874"/>
    <lineage>
        <taxon>Eukaryota</taxon>
        <taxon>Fungi</taxon>
        <taxon>Fungi incertae sedis</taxon>
        <taxon>Mucoromycota</taxon>
        <taxon>Glomeromycotina</taxon>
        <taxon>Glomeromycetes</taxon>
        <taxon>Diversisporales</taxon>
        <taxon>Gigasporaceae</taxon>
        <taxon>Gigaspora</taxon>
    </lineage>
</organism>
<protein>
    <submittedName>
        <fullName evidence="1">4067_t:CDS:1</fullName>
    </submittedName>
</protein>
<evidence type="ECO:0000313" key="2">
    <source>
        <dbReference type="Proteomes" id="UP000789901"/>
    </source>
</evidence>
<name>A0ABN7X6H6_GIGMA</name>
<feature type="non-terminal residue" evidence="1">
    <location>
        <position position="41"/>
    </location>
</feature>
<feature type="non-terminal residue" evidence="1">
    <location>
        <position position="1"/>
    </location>
</feature>
<dbReference type="Proteomes" id="UP000789901">
    <property type="component" value="Unassembled WGS sequence"/>
</dbReference>
<reference evidence="1 2" key="1">
    <citation type="submission" date="2021-06" db="EMBL/GenBank/DDBJ databases">
        <authorList>
            <person name="Kallberg Y."/>
            <person name="Tangrot J."/>
            <person name="Rosling A."/>
        </authorList>
    </citation>
    <scope>NUCLEOTIDE SEQUENCE [LARGE SCALE GENOMIC DNA]</scope>
    <source>
        <strain evidence="1 2">120-4 pot B 10/14</strain>
    </source>
</reference>
<keyword evidence="2" id="KW-1185">Reference proteome</keyword>
<gene>
    <name evidence="1" type="ORF">GMARGA_LOCUS39623</name>
</gene>